<accession>A0ABU9APG4</accession>
<reference evidence="2 3" key="1">
    <citation type="submission" date="2024-04" db="EMBL/GenBank/DDBJ databases">
        <title>Luteolibacter sp. isolated from soil.</title>
        <authorList>
            <person name="An J."/>
        </authorList>
    </citation>
    <scope>NUCLEOTIDE SEQUENCE [LARGE SCALE GENOMIC DNA]</scope>
    <source>
        <strain evidence="2 3">Y139</strain>
    </source>
</reference>
<comment type="caution">
    <text evidence="2">The sequence shown here is derived from an EMBL/GenBank/DDBJ whole genome shotgun (WGS) entry which is preliminary data.</text>
</comment>
<dbReference type="Gene3D" id="1.20.120.1760">
    <property type="match status" value="1"/>
</dbReference>
<name>A0ABU9APG4_9BACT</name>
<feature type="transmembrane region" description="Helical" evidence="1">
    <location>
        <begin position="181"/>
        <end position="199"/>
    </location>
</feature>
<evidence type="ECO:0000256" key="1">
    <source>
        <dbReference type="SAM" id="Phobius"/>
    </source>
</evidence>
<evidence type="ECO:0000313" key="2">
    <source>
        <dbReference type="EMBL" id="MEK7948904.1"/>
    </source>
</evidence>
<dbReference type="Proteomes" id="UP001371305">
    <property type="component" value="Unassembled WGS sequence"/>
</dbReference>
<keyword evidence="1" id="KW-1133">Transmembrane helix</keyword>
<dbReference type="InterPro" id="IPR043130">
    <property type="entry name" value="CDP-OH_PTrfase_TM_dom"/>
</dbReference>
<keyword evidence="1" id="KW-0472">Membrane</keyword>
<dbReference type="EC" id="2.7.8.-" evidence="2"/>
<protein>
    <submittedName>
        <fullName evidence="2">CDP-alcohol phosphatidyltransferase family protein</fullName>
        <ecNumber evidence="2">2.7.8.-</ecNumber>
    </submittedName>
</protein>
<gene>
    <name evidence="2" type="ORF">WKV53_00270</name>
</gene>
<feature type="transmembrane region" description="Helical" evidence="1">
    <location>
        <begin position="21"/>
        <end position="51"/>
    </location>
</feature>
<proteinExistence type="predicted"/>
<keyword evidence="2" id="KW-0808">Transferase</keyword>
<keyword evidence="3" id="KW-1185">Reference proteome</keyword>
<evidence type="ECO:0000313" key="3">
    <source>
        <dbReference type="Proteomes" id="UP001371305"/>
    </source>
</evidence>
<feature type="transmembrane region" description="Helical" evidence="1">
    <location>
        <begin position="57"/>
        <end position="77"/>
    </location>
</feature>
<organism evidence="2 3">
    <name type="scientific">Luteolibacter soli</name>
    <dbReference type="NCBI Taxonomy" id="3135280"/>
    <lineage>
        <taxon>Bacteria</taxon>
        <taxon>Pseudomonadati</taxon>
        <taxon>Verrucomicrobiota</taxon>
        <taxon>Verrucomicrobiia</taxon>
        <taxon>Verrucomicrobiales</taxon>
        <taxon>Verrucomicrobiaceae</taxon>
        <taxon>Luteolibacter</taxon>
    </lineage>
</organism>
<dbReference type="GO" id="GO:0016740">
    <property type="term" value="F:transferase activity"/>
    <property type="evidence" value="ECO:0007669"/>
    <property type="project" value="UniProtKB-KW"/>
</dbReference>
<feature type="transmembrane region" description="Helical" evidence="1">
    <location>
        <begin position="109"/>
        <end position="132"/>
    </location>
</feature>
<keyword evidence="1" id="KW-0812">Transmembrane</keyword>
<dbReference type="EMBL" id="JBBUKT010000001">
    <property type="protein sequence ID" value="MEK7948904.1"/>
    <property type="molecule type" value="Genomic_DNA"/>
</dbReference>
<sequence>MEDDSSRRPLKTRSTEWARSLARALTSAGISPNAISAFSVVAALIGGAAFIGASRGWVPWPVGWVAGAAMIQLRLLCNLMDGMVAIEGGKKSATGDLWNEIPDRLADTIFLVSAGWAVGWPWVGALAAWAAVMTAYVRAMGAALTGAHDFCGPCAKPHRMAILTVGALSTATEALWRESGAVMKVAIVVIAVGTCLTILRRIARLAAKLKEARP</sequence>